<reference evidence="1" key="1">
    <citation type="submission" date="2020-05" db="UniProtKB">
        <authorList>
            <consortium name="EnsemblMetazoa"/>
        </authorList>
    </citation>
    <scope>IDENTIFICATION</scope>
    <source>
        <strain evidence="1">TTRI</strain>
    </source>
</reference>
<accession>A0A1A9VUJ9</accession>
<dbReference type="VEuPathDB" id="VectorBase:GAUT048118"/>
<name>A0A1A9VUJ9_GLOAU</name>
<proteinExistence type="predicted"/>
<dbReference type="AlphaFoldDB" id="A0A1A9VUJ9"/>
<sequence>MPTVFNFSWMNTKRKSNEIREVRSHTFTQSAALTLLQVGTYLTAWAREAANSNRPPLISDKAIRTLFNSCMLAPRFDSSSISDIFSIGNKAEQPPDIKTNKISS</sequence>
<protein>
    <submittedName>
        <fullName evidence="1">Uncharacterized protein</fullName>
    </submittedName>
</protein>
<keyword evidence="2" id="KW-1185">Reference proteome</keyword>
<dbReference type="Proteomes" id="UP000078200">
    <property type="component" value="Unassembled WGS sequence"/>
</dbReference>
<evidence type="ECO:0000313" key="1">
    <source>
        <dbReference type="EnsemblMetazoa" id="GAUT048118-PA"/>
    </source>
</evidence>
<dbReference type="EnsemblMetazoa" id="GAUT048118-RA">
    <property type="protein sequence ID" value="GAUT048118-PA"/>
    <property type="gene ID" value="GAUT048118"/>
</dbReference>
<evidence type="ECO:0000313" key="2">
    <source>
        <dbReference type="Proteomes" id="UP000078200"/>
    </source>
</evidence>
<organism evidence="1 2">
    <name type="scientific">Glossina austeni</name>
    <name type="common">Savannah tsetse fly</name>
    <dbReference type="NCBI Taxonomy" id="7395"/>
    <lineage>
        <taxon>Eukaryota</taxon>
        <taxon>Metazoa</taxon>
        <taxon>Ecdysozoa</taxon>
        <taxon>Arthropoda</taxon>
        <taxon>Hexapoda</taxon>
        <taxon>Insecta</taxon>
        <taxon>Pterygota</taxon>
        <taxon>Neoptera</taxon>
        <taxon>Endopterygota</taxon>
        <taxon>Diptera</taxon>
        <taxon>Brachycera</taxon>
        <taxon>Muscomorpha</taxon>
        <taxon>Hippoboscoidea</taxon>
        <taxon>Glossinidae</taxon>
        <taxon>Glossina</taxon>
    </lineage>
</organism>